<feature type="transmembrane region" description="Helical" evidence="2">
    <location>
        <begin position="62"/>
        <end position="83"/>
    </location>
</feature>
<reference evidence="4" key="2">
    <citation type="submission" date="2008-08" db="EMBL/GenBank/DDBJ databases">
        <authorList>
            <consortium name="Diatom Consortium"/>
            <person name="Grigoriev I."/>
            <person name="Grimwood J."/>
            <person name="Kuo A."/>
            <person name="Otillar R.P."/>
            <person name="Salamov A."/>
            <person name="Detter J.C."/>
            <person name="Lindquist E."/>
            <person name="Shapiro H."/>
            <person name="Lucas S."/>
            <person name="Glavina del Rio T."/>
            <person name="Pitluck S."/>
            <person name="Rokhsar D."/>
            <person name="Bowler C."/>
        </authorList>
    </citation>
    <scope>GENOME REANNOTATION</scope>
    <source>
        <strain evidence="4">CCAP 1055/1</strain>
    </source>
</reference>
<dbReference type="eggNOG" id="ENOG502QSDW">
    <property type="taxonomic scope" value="Eukaryota"/>
</dbReference>
<dbReference type="EMBL" id="CM000607">
    <property type="protein sequence ID" value="EEC49990.1"/>
    <property type="molecule type" value="Genomic_DNA"/>
</dbReference>
<keyword evidence="4" id="KW-1185">Reference proteome</keyword>
<dbReference type="KEGG" id="pti:PHATRDRAFT_44558"/>
<keyword evidence="2" id="KW-0812">Transmembrane</keyword>
<feature type="transmembrane region" description="Helical" evidence="2">
    <location>
        <begin position="103"/>
        <end position="120"/>
    </location>
</feature>
<evidence type="ECO:0000256" key="2">
    <source>
        <dbReference type="SAM" id="Phobius"/>
    </source>
</evidence>
<feature type="transmembrane region" description="Helical" evidence="2">
    <location>
        <begin position="233"/>
        <end position="252"/>
    </location>
</feature>
<dbReference type="STRING" id="556484.B7FUH9"/>
<dbReference type="Proteomes" id="UP000000759">
    <property type="component" value="Chromosome 4"/>
</dbReference>
<sequence length="506" mass="55340">MAVVTEKTPLVSSLHDRSSNQRDSRHHNEELSVTFAVAENGRGPSPRRVREGGVVRQLSDRLIVIIAHHTGSIGWLGSMSIAVNSLTGPAMVNLPATFARSGVIPTIGALVFVCFLSSFCSMHMSNTISKVAGNHNFKKEIEFSEAFRAFWGHRWFLVTQVIFFCCITCLNISSIVDTGEVVDTFFGHWWPRGSGAFQISGSGDTHWIRWDYSICSEEQLHQGECIPFHDDPGTLITVGKVVTTIIFLPLALMDLKENAAWQILGFAILIVTSLQFIIQFGMSGIDFNNVSLWGSDWDDLLGVVLFNFALVIAIPAWLYEREPHVNVPTVIHGSTILSTSLYICIGLLGNLAIPNVSQNMLESMMSGIMGRFMQIGASIFAFAIIGLGIPLFSVLTRLNLTGSGLCSRRTGNILAVYFPFTVSLLVNDAGDVTKLLSWGGVIFTSLVAFILPLLVALHVVKHYDNPGSITVYFGLLESKSAHLCSLRVLLFLAITSVTIAIVGNFV</sequence>
<dbReference type="OrthoDB" id="294541at2759"/>
<name>B7FUH9_PHATC</name>
<feature type="transmembrane region" description="Helical" evidence="2">
    <location>
        <begin position="330"/>
        <end position="353"/>
    </location>
</feature>
<dbReference type="HOGENOM" id="CLU_034701_0_0_1"/>
<evidence type="ECO:0008006" key="5">
    <source>
        <dbReference type="Google" id="ProtNLM"/>
    </source>
</evidence>
<organism evidence="3 4">
    <name type="scientific">Phaeodactylum tricornutum (strain CCAP 1055/1)</name>
    <dbReference type="NCBI Taxonomy" id="556484"/>
    <lineage>
        <taxon>Eukaryota</taxon>
        <taxon>Sar</taxon>
        <taxon>Stramenopiles</taxon>
        <taxon>Ochrophyta</taxon>
        <taxon>Bacillariophyta</taxon>
        <taxon>Bacillariophyceae</taxon>
        <taxon>Bacillariophycidae</taxon>
        <taxon>Naviculales</taxon>
        <taxon>Phaeodactylaceae</taxon>
        <taxon>Phaeodactylum</taxon>
    </lineage>
</organism>
<dbReference type="PANTHER" id="PTHR16189">
    <property type="entry name" value="TRANSMEMBRANE PROTEIN 104-RELATED"/>
    <property type="match status" value="1"/>
</dbReference>
<protein>
    <recommendedName>
        <fullName evidence="5">Amino acid transporter transmembrane domain-containing protein</fullName>
    </recommendedName>
</protein>
<evidence type="ECO:0000313" key="4">
    <source>
        <dbReference type="Proteomes" id="UP000000759"/>
    </source>
</evidence>
<gene>
    <name evidence="3" type="ORF">PHATRDRAFT_44558</name>
</gene>
<dbReference type="PANTHER" id="PTHR16189:SF3">
    <property type="entry name" value="AMINO ACID TRANSPORTER TRANSMEMBRANE DOMAIN-CONTAINING PROTEIN"/>
    <property type="match status" value="1"/>
</dbReference>
<feature type="transmembrane region" description="Helical" evidence="2">
    <location>
        <begin position="481"/>
        <end position="503"/>
    </location>
</feature>
<accession>B7FUH9</accession>
<keyword evidence="2" id="KW-0472">Membrane</keyword>
<evidence type="ECO:0000256" key="1">
    <source>
        <dbReference type="SAM" id="MobiDB-lite"/>
    </source>
</evidence>
<dbReference type="RefSeq" id="XP_002178325.1">
    <property type="nucleotide sequence ID" value="XM_002178289.1"/>
</dbReference>
<dbReference type="PaxDb" id="2850-Phatr44558"/>
<dbReference type="InParanoid" id="B7FUH9"/>
<dbReference type="GeneID" id="7198079"/>
<evidence type="ECO:0000313" key="3">
    <source>
        <dbReference type="EMBL" id="EEC49990.1"/>
    </source>
</evidence>
<dbReference type="AlphaFoldDB" id="B7FUH9"/>
<feature type="transmembrane region" description="Helical" evidence="2">
    <location>
        <begin position="155"/>
        <end position="176"/>
    </location>
</feature>
<feature type="transmembrane region" description="Helical" evidence="2">
    <location>
        <begin position="438"/>
        <end position="460"/>
    </location>
</feature>
<feature type="region of interest" description="Disordered" evidence="1">
    <location>
        <begin position="1"/>
        <end position="30"/>
    </location>
</feature>
<feature type="compositionally biased region" description="Basic and acidic residues" evidence="1">
    <location>
        <begin position="14"/>
        <end position="30"/>
    </location>
</feature>
<keyword evidence="2" id="KW-1133">Transmembrane helix</keyword>
<feature type="transmembrane region" description="Helical" evidence="2">
    <location>
        <begin position="373"/>
        <end position="398"/>
    </location>
</feature>
<feature type="transmembrane region" description="Helical" evidence="2">
    <location>
        <begin position="300"/>
        <end position="318"/>
    </location>
</feature>
<proteinExistence type="predicted"/>
<reference evidence="3 4" key="1">
    <citation type="journal article" date="2008" name="Nature">
        <title>The Phaeodactylum genome reveals the evolutionary history of diatom genomes.</title>
        <authorList>
            <person name="Bowler C."/>
            <person name="Allen A.E."/>
            <person name="Badger J.H."/>
            <person name="Grimwood J."/>
            <person name="Jabbari K."/>
            <person name="Kuo A."/>
            <person name="Maheswari U."/>
            <person name="Martens C."/>
            <person name="Maumus F."/>
            <person name="Otillar R.P."/>
            <person name="Rayko E."/>
            <person name="Salamov A."/>
            <person name="Vandepoele K."/>
            <person name="Beszteri B."/>
            <person name="Gruber A."/>
            <person name="Heijde M."/>
            <person name="Katinka M."/>
            <person name="Mock T."/>
            <person name="Valentin K."/>
            <person name="Verret F."/>
            <person name="Berges J.A."/>
            <person name="Brownlee C."/>
            <person name="Cadoret J.P."/>
            <person name="Chiovitti A."/>
            <person name="Choi C.J."/>
            <person name="Coesel S."/>
            <person name="De Martino A."/>
            <person name="Detter J.C."/>
            <person name="Durkin C."/>
            <person name="Falciatore A."/>
            <person name="Fournet J."/>
            <person name="Haruta M."/>
            <person name="Huysman M.J."/>
            <person name="Jenkins B.D."/>
            <person name="Jiroutova K."/>
            <person name="Jorgensen R.E."/>
            <person name="Joubert Y."/>
            <person name="Kaplan A."/>
            <person name="Kroger N."/>
            <person name="Kroth P.G."/>
            <person name="La Roche J."/>
            <person name="Lindquist E."/>
            <person name="Lommer M."/>
            <person name="Martin-Jezequel V."/>
            <person name="Lopez P.J."/>
            <person name="Lucas S."/>
            <person name="Mangogna M."/>
            <person name="McGinnis K."/>
            <person name="Medlin L.K."/>
            <person name="Montsant A."/>
            <person name="Oudot-Le Secq M.P."/>
            <person name="Napoli C."/>
            <person name="Obornik M."/>
            <person name="Parker M.S."/>
            <person name="Petit J.L."/>
            <person name="Porcel B.M."/>
            <person name="Poulsen N."/>
            <person name="Robison M."/>
            <person name="Rychlewski L."/>
            <person name="Rynearson T.A."/>
            <person name="Schmutz J."/>
            <person name="Shapiro H."/>
            <person name="Siaut M."/>
            <person name="Stanley M."/>
            <person name="Sussman M.R."/>
            <person name="Taylor A.R."/>
            <person name="Vardi A."/>
            <person name="von Dassow P."/>
            <person name="Vyverman W."/>
            <person name="Willis A."/>
            <person name="Wyrwicz L.S."/>
            <person name="Rokhsar D.S."/>
            <person name="Weissenbach J."/>
            <person name="Armbrust E.V."/>
            <person name="Green B.R."/>
            <person name="Van de Peer Y."/>
            <person name="Grigoriev I.V."/>
        </authorList>
    </citation>
    <scope>NUCLEOTIDE SEQUENCE [LARGE SCALE GENOMIC DNA]</scope>
    <source>
        <strain evidence="3 4">CCAP 1055/1</strain>
    </source>
</reference>
<feature type="transmembrane region" description="Helical" evidence="2">
    <location>
        <begin position="259"/>
        <end position="280"/>
    </location>
</feature>